<proteinExistence type="inferred from homology"/>
<accession>A0A7S3CP63</accession>
<evidence type="ECO:0000256" key="5">
    <source>
        <dbReference type="ARBA" id="ARBA00023180"/>
    </source>
</evidence>
<gene>
    <name evidence="9" type="ORF">SRAS04492_LOCUS4229</name>
</gene>
<feature type="domain" description="SSD" evidence="8">
    <location>
        <begin position="768"/>
        <end position="896"/>
    </location>
</feature>
<evidence type="ECO:0000256" key="2">
    <source>
        <dbReference type="ARBA" id="ARBA00022692"/>
    </source>
</evidence>
<dbReference type="EMBL" id="HBIA01008342">
    <property type="protein sequence ID" value="CAE0232431.1"/>
    <property type="molecule type" value="Transcribed_RNA"/>
</dbReference>
<dbReference type="GO" id="GO:0016020">
    <property type="term" value="C:membrane"/>
    <property type="evidence" value="ECO:0007669"/>
    <property type="project" value="UniProtKB-SubCell"/>
</dbReference>
<evidence type="ECO:0000259" key="8">
    <source>
        <dbReference type="PROSITE" id="PS50156"/>
    </source>
</evidence>
<comment type="similarity">
    <text evidence="6">Belongs to the dispatched family.</text>
</comment>
<evidence type="ECO:0000256" key="7">
    <source>
        <dbReference type="SAM" id="Phobius"/>
    </source>
</evidence>
<feature type="transmembrane region" description="Helical" evidence="7">
    <location>
        <begin position="398"/>
        <end position="420"/>
    </location>
</feature>
<protein>
    <recommendedName>
        <fullName evidence="8">SSD domain-containing protein</fullName>
    </recommendedName>
</protein>
<feature type="transmembrane region" description="Helical" evidence="7">
    <location>
        <begin position="747"/>
        <end position="765"/>
    </location>
</feature>
<evidence type="ECO:0000256" key="3">
    <source>
        <dbReference type="ARBA" id="ARBA00022989"/>
    </source>
</evidence>
<sequence length="912" mass="103689">MKASVESVNLKLTDDQIEMLKKESEPLRITSLYVDRPCTVMLVGYLVLIIITFISISQNYFEIAGGSPRNRDYLLWNDPIVIESNKYILAKEWVANRTGSSDVAVRSETGTTAFILYEQTDDYEYGLLKKEYLVEVQTLEDNIQKLDNYTKLCLAVSTEDKSCSPRALTSPLTVFKLAGVDDISELTQEEIVQTFKSVVENDALWFQVSFLFDKYVTSENLTVSYMRSLLTFGTPLEFDGTTYKNSSDREEEQDAVVKEFSIAVRDEVTASDDRQPGFRTFNANFVLTIDEFLDLVLVDSLLSLASALFVYFYLVYHLESKFLSFIGITIILFSYPTTVVITEGILGCTYLGSLQVVSIFLVLGIAADDIFVFIDAWRQSEHMAKEIFKGDKKRRMAYAFRRACRAMAVTSSTTSVAFFANMFSPIMPIKSFGLLSGVIIPLNYLFVVIFMPCAVIFFEEKLQHTTCCCIKHKQEDKVEEVKAEGDGEVQLNRVERFFDTTWNQFIVKRKPFVLLLFLAWSVFAFTQAIQMGPQTEEEEFIDPENPIIRTFTLLGSEFTATQEVKNRIYFMWGIEGVDREGESIWDPEFLGEPLWTQNFNIKSAQSQNQLIEFCEEVQDKEFVARDDIACWIEDFKAYVEALPGRSFPDEANFDTDLQDFLGTGPGKSALQKGYLGMYEGEIKYMVVMVYSDVSERAPRDEKLPVYQQYEDYRLEWEGRFNEGLQKFFQHSNAWPFMPTEEAFAQNAKQGIAISISFALVILLIATRNWVVSIISVFCIGIVIVSIVGIMHLNGQQLGTSESISIVILIGFSVDYTVHLAADYMHSPNEARADKMRQAFREMGVSIFSGFVTTFGCGFFLFFGNLTFFSKFGLLITCTVFFSFIVAVGLFSSLMHLLGPQHGFGDLTCKKEK</sequence>
<dbReference type="InterPro" id="IPR052081">
    <property type="entry name" value="Dispatched_Hh_regulator"/>
</dbReference>
<dbReference type="InterPro" id="IPR004869">
    <property type="entry name" value="MMPL_dom"/>
</dbReference>
<feature type="transmembrane region" description="Helical" evidence="7">
    <location>
        <begin position="871"/>
        <end position="890"/>
    </location>
</feature>
<evidence type="ECO:0000256" key="1">
    <source>
        <dbReference type="ARBA" id="ARBA00004141"/>
    </source>
</evidence>
<name>A0A7S3CP63_9SPIT</name>
<dbReference type="Pfam" id="PF03176">
    <property type="entry name" value="MMPL"/>
    <property type="match status" value="1"/>
</dbReference>
<feature type="transmembrane region" description="Helical" evidence="7">
    <location>
        <begin position="512"/>
        <end position="529"/>
    </location>
</feature>
<keyword evidence="3 7" id="KW-1133">Transmembrane helix</keyword>
<feature type="transmembrane region" description="Helical" evidence="7">
    <location>
        <begin position="292"/>
        <end position="315"/>
    </location>
</feature>
<reference evidence="9" key="1">
    <citation type="submission" date="2021-01" db="EMBL/GenBank/DDBJ databases">
        <authorList>
            <person name="Corre E."/>
            <person name="Pelletier E."/>
            <person name="Niang G."/>
            <person name="Scheremetjew M."/>
            <person name="Finn R."/>
            <person name="Kale V."/>
            <person name="Holt S."/>
            <person name="Cochrane G."/>
            <person name="Meng A."/>
            <person name="Brown T."/>
            <person name="Cohen L."/>
        </authorList>
    </citation>
    <scope>NUCLEOTIDE SEQUENCE</scope>
    <source>
        <strain evidence="9">Ras09</strain>
    </source>
</reference>
<feature type="transmembrane region" description="Helical" evidence="7">
    <location>
        <begin position="38"/>
        <end position="61"/>
    </location>
</feature>
<feature type="transmembrane region" description="Helical" evidence="7">
    <location>
        <begin position="354"/>
        <end position="377"/>
    </location>
</feature>
<dbReference type="Pfam" id="PF02460">
    <property type="entry name" value="Patched"/>
    <property type="match status" value="1"/>
</dbReference>
<dbReference type="PANTHER" id="PTHR45951">
    <property type="entry name" value="PROTEIN DISPATCHED-RELATED"/>
    <property type="match status" value="1"/>
</dbReference>
<dbReference type="PANTHER" id="PTHR45951:SF7">
    <property type="entry name" value="SSD DOMAIN-CONTAINING PROTEIN"/>
    <property type="match status" value="1"/>
</dbReference>
<feature type="transmembrane region" description="Helical" evidence="7">
    <location>
        <begin position="802"/>
        <end position="821"/>
    </location>
</feature>
<feature type="transmembrane region" description="Helical" evidence="7">
    <location>
        <begin position="842"/>
        <end position="865"/>
    </location>
</feature>
<evidence type="ECO:0000313" key="9">
    <source>
        <dbReference type="EMBL" id="CAE0232431.1"/>
    </source>
</evidence>
<evidence type="ECO:0000256" key="4">
    <source>
        <dbReference type="ARBA" id="ARBA00023136"/>
    </source>
</evidence>
<dbReference type="InterPro" id="IPR003392">
    <property type="entry name" value="PTHD_SSD"/>
</dbReference>
<dbReference type="InterPro" id="IPR000731">
    <property type="entry name" value="SSD"/>
</dbReference>
<keyword evidence="4 7" id="KW-0472">Membrane</keyword>
<dbReference type="PROSITE" id="PS50156">
    <property type="entry name" value="SSD"/>
    <property type="match status" value="2"/>
</dbReference>
<dbReference type="Gene3D" id="1.20.1640.10">
    <property type="entry name" value="Multidrug efflux transporter AcrB transmembrane domain"/>
    <property type="match status" value="2"/>
</dbReference>
<feature type="transmembrane region" description="Helical" evidence="7">
    <location>
        <begin position="770"/>
        <end position="790"/>
    </location>
</feature>
<keyword evidence="5" id="KW-0325">Glycoprotein</keyword>
<evidence type="ECO:0000256" key="6">
    <source>
        <dbReference type="ARBA" id="ARBA00038046"/>
    </source>
</evidence>
<feature type="transmembrane region" description="Helical" evidence="7">
    <location>
        <begin position="432"/>
        <end position="458"/>
    </location>
</feature>
<comment type="subcellular location">
    <subcellularLocation>
        <location evidence="1">Membrane</location>
        <topology evidence="1">Multi-pass membrane protein</topology>
    </subcellularLocation>
</comment>
<dbReference type="GO" id="GO:0022857">
    <property type="term" value="F:transmembrane transporter activity"/>
    <property type="evidence" value="ECO:0007669"/>
    <property type="project" value="TreeGrafter"/>
</dbReference>
<keyword evidence="2 7" id="KW-0812">Transmembrane</keyword>
<dbReference type="AlphaFoldDB" id="A0A7S3CP63"/>
<organism evidence="9">
    <name type="scientific">Strombidium rassoulzadegani</name>
    <dbReference type="NCBI Taxonomy" id="1082188"/>
    <lineage>
        <taxon>Eukaryota</taxon>
        <taxon>Sar</taxon>
        <taxon>Alveolata</taxon>
        <taxon>Ciliophora</taxon>
        <taxon>Intramacronucleata</taxon>
        <taxon>Spirotrichea</taxon>
        <taxon>Oligotrichia</taxon>
        <taxon>Strombidiidae</taxon>
        <taxon>Strombidium</taxon>
    </lineage>
</organism>
<feature type="transmembrane region" description="Helical" evidence="7">
    <location>
        <begin position="322"/>
        <end position="342"/>
    </location>
</feature>
<feature type="domain" description="SSD" evidence="8">
    <location>
        <begin position="345"/>
        <end position="457"/>
    </location>
</feature>
<dbReference type="SUPFAM" id="SSF82866">
    <property type="entry name" value="Multidrug efflux transporter AcrB transmembrane domain"/>
    <property type="match status" value="2"/>
</dbReference>